<comment type="cofactor">
    <cofactor evidence="1">
        <name>pyridoxal 5'-phosphate</name>
        <dbReference type="ChEBI" id="CHEBI:597326"/>
    </cofactor>
</comment>
<keyword evidence="4" id="KW-0808">Transferase</keyword>
<dbReference type="EMBL" id="CASHTH010000722">
    <property type="protein sequence ID" value="CAI8006795.1"/>
    <property type="molecule type" value="Genomic_DNA"/>
</dbReference>
<dbReference type="Proteomes" id="UP001174909">
    <property type="component" value="Unassembled WGS sequence"/>
</dbReference>
<evidence type="ECO:0000256" key="4">
    <source>
        <dbReference type="ARBA" id="ARBA00022679"/>
    </source>
</evidence>
<keyword evidence="7" id="KW-1185">Reference proteome</keyword>
<keyword evidence="5" id="KW-0663">Pyridoxal phosphate</keyword>
<dbReference type="InterPro" id="IPR015424">
    <property type="entry name" value="PyrdxlP-dep_Trfase"/>
</dbReference>
<evidence type="ECO:0000256" key="2">
    <source>
        <dbReference type="ARBA" id="ARBA00008954"/>
    </source>
</evidence>
<dbReference type="InterPro" id="IPR015422">
    <property type="entry name" value="PyrdxlP-dep_Trfase_small"/>
</dbReference>
<dbReference type="GO" id="GO:0030170">
    <property type="term" value="F:pyridoxal phosphate binding"/>
    <property type="evidence" value="ECO:0007669"/>
    <property type="project" value="InterPro"/>
</dbReference>
<gene>
    <name evidence="6" type="ORF">GBAR_LOCUS4904</name>
</gene>
<dbReference type="GO" id="GO:0008483">
    <property type="term" value="F:transaminase activity"/>
    <property type="evidence" value="ECO:0007669"/>
    <property type="project" value="UniProtKB-KW"/>
</dbReference>
<sequence>MGRLGSMFGYQEYGAEPDVMTLAKGLGYGVPIGAFLSKAHCQALVPGDHGSTFGGNALTTAAGYAGTKFLIENDIPGQVKDMEPYLLGRLNEVKDRFSFVSEVRGKGLLAAMDFEDNISPQVLTNSNEAGLLLNGPRPNTIRFMPPLTVAREEIDEAAERLSTALSNI</sequence>
<evidence type="ECO:0000256" key="1">
    <source>
        <dbReference type="ARBA" id="ARBA00001933"/>
    </source>
</evidence>
<dbReference type="InterPro" id="IPR050103">
    <property type="entry name" value="Class-III_PLP-dep_AT"/>
</dbReference>
<accession>A0AA35R8K2</accession>
<evidence type="ECO:0000256" key="3">
    <source>
        <dbReference type="ARBA" id="ARBA00022576"/>
    </source>
</evidence>
<protein>
    <submittedName>
        <fullName evidence="6">Acetylornithine aminotransferase</fullName>
    </submittedName>
</protein>
<dbReference type="GO" id="GO:0042802">
    <property type="term" value="F:identical protein binding"/>
    <property type="evidence" value="ECO:0007669"/>
    <property type="project" value="TreeGrafter"/>
</dbReference>
<dbReference type="Pfam" id="PF00202">
    <property type="entry name" value="Aminotran_3"/>
    <property type="match status" value="1"/>
</dbReference>
<evidence type="ECO:0000313" key="6">
    <source>
        <dbReference type="EMBL" id="CAI8006795.1"/>
    </source>
</evidence>
<dbReference type="InterPro" id="IPR005814">
    <property type="entry name" value="Aminotrans_3"/>
</dbReference>
<dbReference type="SUPFAM" id="SSF53383">
    <property type="entry name" value="PLP-dependent transferases"/>
    <property type="match status" value="1"/>
</dbReference>
<evidence type="ECO:0000256" key="5">
    <source>
        <dbReference type="ARBA" id="ARBA00022898"/>
    </source>
</evidence>
<dbReference type="PANTHER" id="PTHR11986:SF79">
    <property type="entry name" value="ACETYLORNITHINE AMINOTRANSFERASE, MITOCHONDRIAL"/>
    <property type="match status" value="1"/>
</dbReference>
<proteinExistence type="inferred from homology"/>
<comment type="caution">
    <text evidence="6">The sequence shown here is derived from an EMBL/GenBank/DDBJ whole genome shotgun (WGS) entry which is preliminary data.</text>
</comment>
<keyword evidence="3 6" id="KW-0032">Aminotransferase</keyword>
<dbReference type="Gene3D" id="3.40.640.10">
    <property type="entry name" value="Type I PLP-dependent aspartate aminotransferase-like (Major domain)"/>
    <property type="match status" value="1"/>
</dbReference>
<organism evidence="6 7">
    <name type="scientific">Geodia barretti</name>
    <name type="common">Barrett's horny sponge</name>
    <dbReference type="NCBI Taxonomy" id="519541"/>
    <lineage>
        <taxon>Eukaryota</taxon>
        <taxon>Metazoa</taxon>
        <taxon>Porifera</taxon>
        <taxon>Demospongiae</taxon>
        <taxon>Heteroscleromorpha</taxon>
        <taxon>Tetractinellida</taxon>
        <taxon>Astrophorina</taxon>
        <taxon>Geodiidae</taxon>
        <taxon>Geodia</taxon>
    </lineage>
</organism>
<dbReference type="PANTHER" id="PTHR11986">
    <property type="entry name" value="AMINOTRANSFERASE CLASS III"/>
    <property type="match status" value="1"/>
</dbReference>
<dbReference type="InterPro" id="IPR015421">
    <property type="entry name" value="PyrdxlP-dep_Trfase_major"/>
</dbReference>
<reference evidence="6" key="1">
    <citation type="submission" date="2023-03" db="EMBL/GenBank/DDBJ databases">
        <authorList>
            <person name="Steffen K."/>
            <person name="Cardenas P."/>
        </authorList>
    </citation>
    <scope>NUCLEOTIDE SEQUENCE</scope>
</reference>
<dbReference type="AlphaFoldDB" id="A0AA35R8K2"/>
<evidence type="ECO:0000313" key="7">
    <source>
        <dbReference type="Proteomes" id="UP001174909"/>
    </source>
</evidence>
<dbReference type="Gene3D" id="3.90.1150.10">
    <property type="entry name" value="Aspartate Aminotransferase, domain 1"/>
    <property type="match status" value="1"/>
</dbReference>
<comment type="similarity">
    <text evidence="2">Belongs to the class-III pyridoxal-phosphate-dependent aminotransferase family.</text>
</comment>
<name>A0AA35R8K2_GEOBA</name>